<dbReference type="AlphaFoldDB" id="A0A917S8Y5"/>
<dbReference type="InterPro" id="IPR001046">
    <property type="entry name" value="NRAMP_fam"/>
</dbReference>
<feature type="transmembrane region" description="Helical" evidence="6">
    <location>
        <begin position="170"/>
        <end position="191"/>
    </location>
</feature>
<keyword evidence="2" id="KW-0813">Transport</keyword>
<dbReference type="RefSeq" id="WP_188805080.1">
    <property type="nucleotide sequence ID" value="NZ_BMOK01000021.1"/>
</dbReference>
<name>A0A917S8Y5_9BACL</name>
<evidence type="ECO:0000313" key="7">
    <source>
        <dbReference type="EMBL" id="GGL65123.1"/>
    </source>
</evidence>
<feature type="transmembrane region" description="Helical" evidence="6">
    <location>
        <begin position="414"/>
        <end position="437"/>
    </location>
</feature>
<feature type="transmembrane region" description="Helical" evidence="6">
    <location>
        <begin position="211"/>
        <end position="230"/>
    </location>
</feature>
<evidence type="ECO:0000313" key="8">
    <source>
        <dbReference type="Proteomes" id="UP000654670"/>
    </source>
</evidence>
<dbReference type="Proteomes" id="UP000654670">
    <property type="component" value="Unassembled WGS sequence"/>
</dbReference>
<evidence type="ECO:0000256" key="6">
    <source>
        <dbReference type="SAM" id="Phobius"/>
    </source>
</evidence>
<proteinExistence type="predicted"/>
<feature type="transmembrane region" description="Helical" evidence="6">
    <location>
        <begin position="345"/>
        <end position="363"/>
    </location>
</feature>
<feature type="transmembrane region" description="Helical" evidence="6">
    <location>
        <begin position="26"/>
        <end position="44"/>
    </location>
</feature>
<dbReference type="GO" id="GO:0005886">
    <property type="term" value="C:plasma membrane"/>
    <property type="evidence" value="ECO:0007669"/>
    <property type="project" value="TreeGrafter"/>
</dbReference>
<keyword evidence="4 6" id="KW-1133">Transmembrane helix</keyword>
<feature type="transmembrane region" description="Helical" evidence="6">
    <location>
        <begin position="140"/>
        <end position="163"/>
    </location>
</feature>
<evidence type="ECO:0000256" key="5">
    <source>
        <dbReference type="ARBA" id="ARBA00023136"/>
    </source>
</evidence>
<comment type="caution">
    <text evidence="7">The sequence shown here is derived from an EMBL/GenBank/DDBJ whole genome shotgun (WGS) entry which is preliminary data.</text>
</comment>
<accession>A0A917S8Y5</accession>
<feature type="transmembrane region" description="Helical" evidence="6">
    <location>
        <begin position="301"/>
        <end position="325"/>
    </location>
</feature>
<feature type="transmembrane region" description="Helical" evidence="6">
    <location>
        <begin position="250"/>
        <end position="274"/>
    </location>
</feature>
<reference evidence="7" key="1">
    <citation type="journal article" date="2014" name="Int. J. Syst. Evol. Microbiol.">
        <title>Complete genome sequence of Corynebacterium casei LMG S-19264T (=DSM 44701T), isolated from a smear-ripened cheese.</title>
        <authorList>
            <consortium name="US DOE Joint Genome Institute (JGI-PGF)"/>
            <person name="Walter F."/>
            <person name="Albersmeier A."/>
            <person name="Kalinowski J."/>
            <person name="Ruckert C."/>
        </authorList>
    </citation>
    <scope>NUCLEOTIDE SEQUENCE</scope>
    <source>
        <strain evidence="7">JCM 15325</strain>
    </source>
</reference>
<sequence>MEAEMKNGIHVNEDKLTKTRVVKSPVLRRILTFLMVFGPGLIVMEADNDAGAVSTYTQAGAQYGTKLLWILLILLPVTYFCQEMVVRLGIATGEGHAAMIYKRFGKWWGRFSLFDLELVNFLTLITEFAAISLALSKMGISPYLSVPVSAIGLIFLVVSGGYLRWERVTVVLCLLDAVWLVLAFMSHAGIVQVAHDTVIPGMPRGGLTTNLFFMIIAIVGTTVAPWQLFFQQSCIADKKLRFKDLPFERFDTLIGAVFTVIVAGSMMLVGNVLFQKGISYEDPAQMAGILGPILGSFAKNAVLLLMCNAAVLGTMAISLSSSWAYGEVMGWEHTLRKKFKEAPQFYCFFVGAILFAAAIVLIPNAPLQLIIVGVQVLAGLMLPSAIVFLQLLLNDKELLGEKFSNKPWNNAINWVIITILFILSAILAVQVMLPGLFS</sequence>
<dbReference type="GO" id="GO:0015086">
    <property type="term" value="F:cadmium ion transmembrane transporter activity"/>
    <property type="evidence" value="ECO:0007669"/>
    <property type="project" value="TreeGrafter"/>
</dbReference>
<dbReference type="PANTHER" id="PTHR11706:SF33">
    <property type="entry name" value="NATURAL RESISTANCE-ASSOCIATED MACROPHAGE PROTEIN 2"/>
    <property type="match status" value="1"/>
</dbReference>
<feature type="transmembrane region" description="Helical" evidence="6">
    <location>
        <begin position="111"/>
        <end position="134"/>
    </location>
</feature>
<keyword evidence="5 6" id="KW-0472">Membrane</keyword>
<evidence type="ECO:0000256" key="1">
    <source>
        <dbReference type="ARBA" id="ARBA00004141"/>
    </source>
</evidence>
<dbReference type="NCBIfam" id="NF037982">
    <property type="entry name" value="Nramp_1"/>
    <property type="match status" value="1"/>
</dbReference>
<keyword evidence="3 6" id="KW-0812">Transmembrane</keyword>
<evidence type="ECO:0000256" key="4">
    <source>
        <dbReference type="ARBA" id="ARBA00022989"/>
    </source>
</evidence>
<feature type="transmembrane region" description="Helical" evidence="6">
    <location>
        <begin position="67"/>
        <end position="90"/>
    </location>
</feature>
<protein>
    <submittedName>
        <fullName evidence="7">Uncharacterized protein</fullName>
    </submittedName>
</protein>
<dbReference type="EMBL" id="BMOK01000021">
    <property type="protein sequence ID" value="GGL65123.1"/>
    <property type="molecule type" value="Genomic_DNA"/>
</dbReference>
<dbReference type="Pfam" id="PF01566">
    <property type="entry name" value="Nramp"/>
    <property type="match status" value="1"/>
</dbReference>
<organism evidence="7 8">
    <name type="scientific">Sporolactobacillus putidus</name>
    <dbReference type="NCBI Taxonomy" id="492735"/>
    <lineage>
        <taxon>Bacteria</taxon>
        <taxon>Bacillati</taxon>
        <taxon>Bacillota</taxon>
        <taxon>Bacilli</taxon>
        <taxon>Bacillales</taxon>
        <taxon>Sporolactobacillaceae</taxon>
        <taxon>Sporolactobacillus</taxon>
    </lineage>
</organism>
<comment type="subcellular location">
    <subcellularLocation>
        <location evidence="1">Membrane</location>
        <topology evidence="1">Multi-pass membrane protein</topology>
    </subcellularLocation>
</comment>
<keyword evidence="8" id="KW-1185">Reference proteome</keyword>
<evidence type="ECO:0000256" key="2">
    <source>
        <dbReference type="ARBA" id="ARBA00022448"/>
    </source>
</evidence>
<reference evidence="7" key="2">
    <citation type="submission" date="2020-09" db="EMBL/GenBank/DDBJ databases">
        <authorList>
            <person name="Sun Q."/>
            <person name="Ohkuma M."/>
        </authorList>
    </citation>
    <scope>NUCLEOTIDE SEQUENCE</scope>
    <source>
        <strain evidence="7">JCM 15325</strain>
    </source>
</reference>
<dbReference type="GO" id="GO:0034755">
    <property type="term" value="P:iron ion transmembrane transport"/>
    <property type="evidence" value="ECO:0007669"/>
    <property type="project" value="TreeGrafter"/>
</dbReference>
<dbReference type="GO" id="GO:0005384">
    <property type="term" value="F:manganese ion transmembrane transporter activity"/>
    <property type="evidence" value="ECO:0007669"/>
    <property type="project" value="TreeGrafter"/>
</dbReference>
<gene>
    <name evidence="7" type="ORF">GCM10007968_31380</name>
</gene>
<dbReference type="PANTHER" id="PTHR11706">
    <property type="entry name" value="SOLUTE CARRIER PROTEIN FAMILY 11 MEMBER"/>
    <property type="match status" value="1"/>
</dbReference>
<evidence type="ECO:0000256" key="3">
    <source>
        <dbReference type="ARBA" id="ARBA00022692"/>
    </source>
</evidence>
<feature type="transmembrane region" description="Helical" evidence="6">
    <location>
        <begin position="369"/>
        <end position="393"/>
    </location>
</feature>